<dbReference type="GO" id="GO:0016491">
    <property type="term" value="F:oxidoreductase activity"/>
    <property type="evidence" value="ECO:0007669"/>
    <property type="project" value="UniProtKB-KW"/>
</dbReference>
<dbReference type="Gene3D" id="3.40.605.10">
    <property type="entry name" value="Aldehyde Dehydrogenase, Chain A, domain 1"/>
    <property type="match status" value="1"/>
</dbReference>
<dbReference type="FunFam" id="3.40.605.10:FF:000007">
    <property type="entry name" value="NAD/NADP-dependent betaine aldehyde dehydrogenase"/>
    <property type="match status" value="1"/>
</dbReference>
<dbReference type="AlphaFoldDB" id="A0ABD5RT79"/>
<comment type="subunit">
    <text evidence="2">Homotetramer.</text>
</comment>
<evidence type="ECO:0000256" key="4">
    <source>
        <dbReference type="SAM" id="MobiDB-lite"/>
    </source>
</evidence>
<evidence type="ECO:0000256" key="2">
    <source>
        <dbReference type="ARBA" id="ARBA00011881"/>
    </source>
</evidence>
<proteinExistence type="inferred from homology"/>
<feature type="domain" description="Aldehyde dehydrogenase" evidence="5">
    <location>
        <begin position="13"/>
        <end position="478"/>
    </location>
</feature>
<dbReference type="PANTHER" id="PTHR11699">
    <property type="entry name" value="ALDEHYDE DEHYDROGENASE-RELATED"/>
    <property type="match status" value="1"/>
</dbReference>
<dbReference type="Gene3D" id="3.40.309.10">
    <property type="entry name" value="Aldehyde Dehydrogenase, Chain A, domain 2"/>
    <property type="match status" value="1"/>
</dbReference>
<dbReference type="InterPro" id="IPR015590">
    <property type="entry name" value="Aldehyde_DH_dom"/>
</dbReference>
<evidence type="ECO:0000313" key="7">
    <source>
        <dbReference type="Proteomes" id="UP001596099"/>
    </source>
</evidence>
<dbReference type="InterPro" id="IPR016161">
    <property type="entry name" value="Ald_DH/histidinol_DH"/>
</dbReference>
<accession>A0ABD5RT79</accession>
<protein>
    <submittedName>
        <fullName evidence="6">Aldehyde dehydrogenase family protein</fullName>
    </submittedName>
</protein>
<dbReference type="RefSeq" id="WP_247420895.1">
    <property type="nucleotide sequence ID" value="NZ_JALLGW010000003.1"/>
</dbReference>
<evidence type="ECO:0000259" key="5">
    <source>
        <dbReference type="Pfam" id="PF00171"/>
    </source>
</evidence>
<evidence type="ECO:0000256" key="3">
    <source>
        <dbReference type="ARBA" id="ARBA00023002"/>
    </source>
</evidence>
<comment type="caution">
    <text evidence="6">The sequence shown here is derived from an EMBL/GenBank/DDBJ whole genome shotgun (WGS) entry which is preliminary data.</text>
</comment>
<dbReference type="EMBL" id="JBHSQH010000002">
    <property type="protein sequence ID" value="MFC5973667.1"/>
    <property type="molecule type" value="Genomic_DNA"/>
</dbReference>
<dbReference type="InterPro" id="IPR016162">
    <property type="entry name" value="Ald_DH_N"/>
</dbReference>
<keyword evidence="3" id="KW-0560">Oxidoreductase</keyword>
<dbReference type="Proteomes" id="UP001596099">
    <property type="component" value="Unassembled WGS sequence"/>
</dbReference>
<sequence length="482" mass="51234">MTSTQQNYVNGEWSDSENGETFECTDPAAPDEVVAEYQRSTAADVESAVEAAADASEEWATMPAPQRGAILREAAANLAERKEELTQLLVREEGKTSGEAGGEVQRAIDIFYYYAEKTRDLGGSRKSASSAGTDLYTVDQPVGVAGLITPWNYPIAIPAWKMAPALATGNTVVLKPAELAPGTALALAGALDEADIPDGVVNVVTGKGSELGPPLIEHEEVDAVSFTGSTEVGQQVYQSATDAGKRAQCEMGGKNPTVVGESADVEQAADIVANGAFGVTGQACTACSRAIVHESVHDEFVDALVARAEDIDIGPGDEYDMGPQVSESELEGTLDYVDVAEQEGATLETGGGQPEGEHLGDGYYVEPTVFSGVERDFRIFQEEVFGPLVSVTEVADFEEALETANDSQYGLSASIVTNDHEEAERFVHEVESGVAKVNAKTTGLELHVPFGGFKQSSTETWREQGDAGIDFYTIQRTVYDEF</sequence>
<reference evidence="6 7" key="1">
    <citation type="journal article" date="2019" name="Int. J. Syst. Evol. Microbiol.">
        <title>The Global Catalogue of Microorganisms (GCM) 10K type strain sequencing project: providing services to taxonomists for standard genome sequencing and annotation.</title>
        <authorList>
            <consortium name="The Broad Institute Genomics Platform"/>
            <consortium name="The Broad Institute Genome Sequencing Center for Infectious Disease"/>
            <person name="Wu L."/>
            <person name="Ma J."/>
        </authorList>
    </citation>
    <scope>NUCLEOTIDE SEQUENCE [LARGE SCALE GENOMIC DNA]</scope>
    <source>
        <strain evidence="6 7">CGMCC 1.12543</strain>
    </source>
</reference>
<comment type="similarity">
    <text evidence="1">Belongs to the aldehyde dehydrogenase family.</text>
</comment>
<dbReference type="SUPFAM" id="SSF53720">
    <property type="entry name" value="ALDH-like"/>
    <property type="match status" value="1"/>
</dbReference>
<dbReference type="Pfam" id="PF00171">
    <property type="entry name" value="Aldedh"/>
    <property type="match status" value="1"/>
</dbReference>
<keyword evidence="7" id="KW-1185">Reference proteome</keyword>
<evidence type="ECO:0000313" key="6">
    <source>
        <dbReference type="EMBL" id="MFC5973667.1"/>
    </source>
</evidence>
<gene>
    <name evidence="6" type="ORF">ACFPYI_20240</name>
</gene>
<feature type="region of interest" description="Disordered" evidence="4">
    <location>
        <begin position="1"/>
        <end position="20"/>
    </location>
</feature>
<name>A0ABD5RT79_9EURY</name>
<evidence type="ECO:0000256" key="1">
    <source>
        <dbReference type="ARBA" id="ARBA00009986"/>
    </source>
</evidence>
<organism evidence="6 7">
    <name type="scientific">Halomarina salina</name>
    <dbReference type="NCBI Taxonomy" id="1872699"/>
    <lineage>
        <taxon>Archaea</taxon>
        <taxon>Methanobacteriati</taxon>
        <taxon>Methanobacteriota</taxon>
        <taxon>Stenosarchaea group</taxon>
        <taxon>Halobacteria</taxon>
        <taxon>Halobacteriales</taxon>
        <taxon>Natronomonadaceae</taxon>
        <taxon>Halomarina</taxon>
    </lineage>
</organism>
<dbReference type="InterPro" id="IPR016163">
    <property type="entry name" value="Ald_DH_C"/>
</dbReference>